<dbReference type="EMBL" id="SNSC02000015">
    <property type="protein sequence ID" value="TID17932.1"/>
    <property type="molecule type" value="Genomic_DNA"/>
</dbReference>
<sequence>MESVWKVRANTPAWSQKYTMHPHSILDVNLHAMQRLNAQHNMAPKKKKPPAKPKNQKEAILQNAQNAIQERLKTSQQSPPKPDDAPAPVQAAEPADSDSSDDEDFNPDEQPIEAESSSSEEETVAAKPGAKHKAKRKRDDDEVDAELASGDERVIQQRTSKRHKKGGEEGFLSDDEGGEAGFIKTRAQRRTEQHERRPLTQIGNATADVDAIWARLAALPVGRPPEPLEPRPIENEEDYITIHRATKFAGQVTTEERRVLKTSQEAKVFLAEQEANKKQQQKEQEAELVDANREGETDDPAPVPLRRPLFRKSRFEPNPTGEVKALPPHLQLRWPRDKMPTRKAQGTDENAVFNPRALPTLTPATKLNTVQKSKYDWAGYVDKAGIAEELDQYGKSKQSYAERTGFLNRMEGRKEEERLAAKRKVA</sequence>
<comment type="caution">
    <text evidence="5">The sequence shown here is derived from an EMBL/GenBank/DDBJ whole genome shotgun (WGS) entry which is preliminary data.</text>
</comment>
<dbReference type="PROSITE" id="PS51279">
    <property type="entry name" value="BCNT_C"/>
    <property type="match status" value="1"/>
</dbReference>
<dbReference type="PANTHER" id="PTHR48407:SF1">
    <property type="entry name" value="CRANIOFACIAL DEVELOPMENT PROTEIN 1"/>
    <property type="match status" value="1"/>
</dbReference>
<dbReference type="Pfam" id="PF07572">
    <property type="entry name" value="BCNT"/>
    <property type="match status" value="1"/>
</dbReference>
<dbReference type="AlphaFoldDB" id="A0A4Z1NWT5"/>
<name>A0A4Z1NWT5_9PEZI</name>
<dbReference type="Proteomes" id="UP000298493">
    <property type="component" value="Unassembled WGS sequence"/>
</dbReference>
<feature type="domain" description="BCNT-C" evidence="4">
    <location>
        <begin position="347"/>
        <end position="426"/>
    </location>
</feature>
<accession>A0A4Z1NWT5</accession>
<comment type="similarity">
    <text evidence="1">Belongs to the SWC5 family.</text>
</comment>
<keyword evidence="6" id="KW-1185">Reference proteome</keyword>
<evidence type="ECO:0000256" key="1">
    <source>
        <dbReference type="ARBA" id="ARBA00010465"/>
    </source>
</evidence>
<protein>
    <recommendedName>
        <fullName evidence="2">SWR1-complex protein 5</fullName>
    </recommendedName>
</protein>
<feature type="compositionally biased region" description="Basic and acidic residues" evidence="3">
    <location>
        <begin position="189"/>
        <end position="198"/>
    </location>
</feature>
<reference evidence="5 6" key="1">
    <citation type="submission" date="2019-04" db="EMBL/GenBank/DDBJ databases">
        <title>High contiguity whole genome sequence and gene annotation resource for two Venturia nashicola isolates.</title>
        <authorList>
            <person name="Prokchorchik M."/>
            <person name="Won K."/>
            <person name="Lee Y."/>
            <person name="Choi E.D."/>
            <person name="Segonzac C."/>
            <person name="Sohn K.H."/>
        </authorList>
    </citation>
    <scope>NUCLEOTIDE SEQUENCE [LARGE SCALE GENOMIC DNA]</scope>
    <source>
        <strain evidence="5 6">PRI2</strain>
    </source>
</reference>
<evidence type="ECO:0000313" key="6">
    <source>
        <dbReference type="Proteomes" id="UP000298493"/>
    </source>
</evidence>
<dbReference type="PANTHER" id="PTHR48407">
    <property type="entry name" value="CRANIOFACIAL DEVELOPMENT PROTEIN 1"/>
    <property type="match status" value="1"/>
</dbReference>
<feature type="compositionally biased region" description="Acidic residues" evidence="3">
    <location>
        <begin position="95"/>
        <end position="123"/>
    </location>
</feature>
<feature type="compositionally biased region" description="Basic and acidic residues" evidence="3">
    <location>
        <begin position="274"/>
        <end position="295"/>
    </location>
</feature>
<dbReference type="STRING" id="86259.A0A4Z1NWT5"/>
<organism evidence="5 6">
    <name type="scientific">Venturia nashicola</name>
    <dbReference type="NCBI Taxonomy" id="86259"/>
    <lineage>
        <taxon>Eukaryota</taxon>
        <taxon>Fungi</taxon>
        <taxon>Dikarya</taxon>
        <taxon>Ascomycota</taxon>
        <taxon>Pezizomycotina</taxon>
        <taxon>Dothideomycetes</taxon>
        <taxon>Pleosporomycetidae</taxon>
        <taxon>Venturiales</taxon>
        <taxon>Venturiaceae</taxon>
        <taxon>Venturia</taxon>
    </lineage>
</organism>
<evidence type="ECO:0000256" key="3">
    <source>
        <dbReference type="SAM" id="MobiDB-lite"/>
    </source>
</evidence>
<gene>
    <name evidence="5" type="ORF">E6O75_ATG10577</name>
</gene>
<dbReference type="GO" id="GO:0000812">
    <property type="term" value="C:Swr1 complex"/>
    <property type="evidence" value="ECO:0007669"/>
    <property type="project" value="TreeGrafter"/>
</dbReference>
<evidence type="ECO:0000313" key="5">
    <source>
        <dbReference type="EMBL" id="TID17932.1"/>
    </source>
</evidence>
<feature type="region of interest" description="Disordered" evidence="3">
    <location>
        <begin position="41"/>
        <end position="203"/>
    </location>
</feature>
<evidence type="ECO:0000256" key="2">
    <source>
        <dbReference type="ARBA" id="ARBA00019138"/>
    </source>
</evidence>
<dbReference type="InterPro" id="IPR027124">
    <property type="entry name" value="Swc5/CFDP1/2"/>
</dbReference>
<dbReference type="InterPro" id="IPR011421">
    <property type="entry name" value="BCNT-C"/>
</dbReference>
<feature type="compositionally biased region" description="Polar residues" evidence="3">
    <location>
        <begin position="62"/>
        <end position="78"/>
    </location>
</feature>
<proteinExistence type="inferred from homology"/>
<evidence type="ECO:0000259" key="4">
    <source>
        <dbReference type="PROSITE" id="PS51279"/>
    </source>
</evidence>
<feature type="region of interest" description="Disordered" evidence="3">
    <location>
        <begin position="272"/>
        <end position="357"/>
    </location>
</feature>
<dbReference type="OrthoDB" id="445677at2759"/>